<gene>
    <name evidence="2" type="ORF">BSAL_43600</name>
</gene>
<evidence type="ECO:0000256" key="1">
    <source>
        <dbReference type="SAM" id="MobiDB-lite"/>
    </source>
</evidence>
<feature type="region of interest" description="Disordered" evidence="1">
    <location>
        <begin position="309"/>
        <end position="354"/>
    </location>
</feature>
<feature type="region of interest" description="Disordered" evidence="1">
    <location>
        <begin position="178"/>
        <end position="198"/>
    </location>
</feature>
<protein>
    <submittedName>
        <fullName evidence="2">Uncharacterized protein</fullName>
    </submittedName>
</protein>
<organism evidence="2 3">
    <name type="scientific">Bodo saltans</name>
    <name type="common">Flagellated protozoan</name>
    <dbReference type="NCBI Taxonomy" id="75058"/>
    <lineage>
        <taxon>Eukaryota</taxon>
        <taxon>Discoba</taxon>
        <taxon>Euglenozoa</taxon>
        <taxon>Kinetoplastea</taxon>
        <taxon>Metakinetoplastina</taxon>
        <taxon>Eubodonida</taxon>
        <taxon>Bodonidae</taxon>
        <taxon>Bodo</taxon>
    </lineage>
</organism>
<feature type="compositionally biased region" description="Low complexity" evidence="1">
    <location>
        <begin position="309"/>
        <end position="334"/>
    </location>
</feature>
<keyword evidence="3" id="KW-1185">Reference proteome</keyword>
<feature type="region of interest" description="Disordered" evidence="1">
    <location>
        <begin position="120"/>
        <end position="160"/>
    </location>
</feature>
<evidence type="ECO:0000313" key="3">
    <source>
        <dbReference type="Proteomes" id="UP000051952"/>
    </source>
</evidence>
<name>A0A0S4JTL9_BODSA</name>
<feature type="region of interest" description="Disordered" evidence="1">
    <location>
        <begin position="72"/>
        <end position="95"/>
    </location>
</feature>
<sequence>MPRRTPYDSSPTDAVDGRVVLASMQSHLDPETEYGYPPIVEFLPLLNPLSPHDHDGFVAVGDVAMQCHFPQPQIRFGGGGQRSSTPETRPTNQSIHSELLQTQRHSHSPYGHPVLARLTTEDETRQQQQHTPEDAQQSPHTLKRRQSGGHETFSMNTSITRTPYQTYKQFNSQPSDEVHSAFLLGGPTTSHGNNNGSNTPLLTGISTPQQYRRGAGRATPNGQHQPYGDLQCTPVQHSTPQHIRLQYPRPSSVTHESGDPYMPGVTVHYEKPPSSPAIYIKDLQHHQAQHLTHRSPPTVNLGFSPIARTVGQQQGGTPQTQARKPSAAGAAAAGSHTPSHGSRPPTGKSMKRAASALSMLSAAAIETTAAILDPNTPLQLHQELRFSPSSMLPGQSPGNPFAQQLLPPPAAASPTPLLLLECEDDRCTSPTLYADRVHRFMSIALQIPQLALRSHQKLDPQSTDLEDLRLQFGEATAADAADNDDAENDQDEGGDSDLETGGVSPNNATAAQQPELLTAEEFFFWR</sequence>
<dbReference type="VEuPathDB" id="TriTrypDB:BSAL_43600"/>
<feature type="compositionally biased region" description="Polar residues" evidence="1">
    <location>
        <begin position="82"/>
        <end position="95"/>
    </location>
</feature>
<dbReference type="EMBL" id="CYKH01002164">
    <property type="protein sequence ID" value="CUG93581.1"/>
    <property type="molecule type" value="Genomic_DNA"/>
</dbReference>
<evidence type="ECO:0000313" key="2">
    <source>
        <dbReference type="EMBL" id="CUG93581.1"/>
    </source>
</evidence>
<reference evidence="3" key="1">
    <citation type="submission" date="2015-09" db="EMBL/GenBank/DDBJ databases">
        <authorList>
            <consortium name="Pathogen Informatics"/>
        </authorList>
    </citation>
    <scope>NUCLEOTIDE SEQUENCE [LARGE SCALE GENOMIC DNA]</scope>
    <source>
        <strain evidence="3">Lake Konstanz</strain>
    </source>
</reference>
<feature type="compositionally biased region" description="Polar residues" evidence="1">
    <location>
        <begin position="126"/>
        <end position="140"/>
    </location>
</feature>
<proteinExistence type="predicted"/>
<feature type="region of interest" description="Disordered" evidence="1">
    <location>
        <begin position="475"/>
        <end position="515"/>
    </location>
</feature>
<feature type="compositionally biased region" description="Acidic residues" evidence="1">
    <location>
        <begin position="481"/>
        <end position="498"/>
    </location>
</feature>
<feature type="compositionally biased region" description="Low complexity" evidence="1">
    <location>
        <begin position="185"/>
        <end position="198"/>
    </location>
</feature>
<dbReference type="Proteomes" id="UP000051952">
    <property type="component" value="Unassembled WGS sequence"/>
</dbReference>
<dbReference type="AlphaFoldDB" id="A0A0S4JTL9"/>
<accession>A0A0S4JTL9</accession>
<feature type="compositionally biased region" description="Polar residues" evidence="1">
    <location>
        <begin position="503"/>
        <end position="512"/>
    </location>
</feature>